<evidence type="ECO:0000256" key="1">
    <source>
        <dbReference type="SAM" id="MobiDB-lite"/>
    </source>
</evidence>
<sequence>MLAEQIAGALAAARTSRVVDDIAKVLWRAAAEGAVGEEDAGRLGEAIEARRAALRMPVSAARPIPLRKPPICKSPDRARSLDRRRRLVAAGWLPPQIAAAFTLAQQAALAVIAQQVARRGSCVLPIDAIAAIAGTSRTIVKDAVREAVRLGFLSVTERRQTAWRNLPNLVRVTASSWVAWLSLRGGRGRKPDHHASEQKNQGTTQRVETSVTAQASYENRRRKPMRHPTKLECRLINVQ</sequence>
<feature type="region of interest" description="Disordered" evidence="1">
    <location>
        <begin position="187"/>
        <end position="230"/>
    </location>
</feature>
<keyword evidence="3" id="KW-1185">Reference proteome</keyword>
<dbReference type="Proteomes" id="UP000294547">
    <property type="component" value="Unassembled WGS sequence"/>
</dbReference>
<evidence type="ECO:0000313" key="2">
    <source>
        <dbReference type="EMBL" id="TDP88708.1"/>
    </source>
</evidence>
<proteinExistence type="predicted"/>
<evidence type="ECO:0008006" key="4">
    <source>
        <dbReference type="Google" id="ProtNLM"/>
    </source>
</evidence>
<organism evidence="2 3">
    <name type="scientific">Oharaeibacter diazotrophicus</name>
    <dbReference type="NCBI Taxonomy" id="1920512"/>
    <lineage>
        <taxon>Bacteria</taxon>
        <taxon>Pseudomonadati</taxon>
        <taxon>Pseudomonadota</taxon>
        <taxon>Alphaproteobacteria</taxon>
        <taxon>Hyphomicrobiales</taxon>
        <taxon>Pleomorphomonadaceae</taxon>
        <taxon>Oharaeibacter</taxon>
    </lineage>
</organism>
<evidence type="ECO:0000313" key="3">
    <source>
        <dbReference type="Proteomes" id="UP000294547"/>
    </source>
</evidence>
<reference evidence="2 3" key="1">
    <citation type="submission" date="2019-03" db="EMBL/GenBank/DDBJ databases">
        <title>Genomic Encyclopedia of Type Strains, Phase IV (KMG-IV): sequencing the most valuable type-strain genomes for metagenomic binning, comparative biology and taxonomic classification.</title>
        <authorList>
            <person name="Goeker M."/>
        </authorList>
    </citation>
    <scope>NUCLEOTIDE SEQUENCE [LARGE SCALE GENOMIC DNA]</scope>
    <source>
        <strain evidence="2 3">DSM 102969</strain>
    </source>
</reference>
<feature type="compositionally biased region" description="Polar residues" evidence="1">
    <location>
        <begin position="198"/>
        <end position="217"/>
    </location>
</feature>
<comment type="caution">
    <text evidence="2">The sequence shown here is derived from an EMBL/GenBank/DDBJ whole genome shotgun (WGS) entry which is preliminary data.</text>
</comment>
<gene>
    <name evidence="2" type="ORF">EDD54_0004</name>
</gene>
<dbReference type="EMBL" id="SNXY01000001">
    <property type="protein sequence ID" value="TDP88708.1"/>
    <property type="molecule type" value="Genomic_DNA"/>
</dbReference>
<name>A0A4V3CX28_9HYPH</name>
<accession>A0A4V3CX28</accession>
<dbReference type="AlphaFoldDB" id="A0A4V3CX28"/>
<protein>
    <recommendedName>
        <fullName evidence="4">Helix-turn-helix protein</fullName>
    </recommendedName>
</protein>